<reference evidence="1 2" key="1">
    <citation type="journal article" date="2016" name="Nat. Commun.">
        <title>Thousands of microbial genomes shed light on interconnected biogeochemical processes in an aquifer system.</title>
        <authorList>
            <person name="Anantharaman K."/>
            <person name="Brown C.T."/>
            <person name="Hug L.A."/>
            <person name="Sharon I."/>
            <person name="Castelle C.J."/>
            <person name="Probst A.J."/>
            <person name="Thomas B.C."/>
            <person name="Singh A."/>
            <person name="Wilkins M.J."/>
            <person name="Karaoz U."/>
            <person name="Brodie E.L."/>
            <person name="Williams K.H."/>
            <person name="Hubbard S.S."/>
            <person name="Banfield J.F."/>
        </authorList>
    </citation>
    <scope>NUCLEOTIDE SEQUENCE [LARGE SCALE GENOMIC DNA]</scope>
</reference>
<comment type="caution">
    <text evidence="1">The sequence shown here is derived from an EMBL/GenBank/DDBJ whole genome shotgun (WGS) entry which is preliminary data.</text>
</comment>
<accession>A0A1F5NTB9</accession>
<evidence type="ECO:0000313" key="1">
    <source>
        <dbReference type="EMBL" id="OGE80878.1"/>
    </source>
</evidence>
<proteinExistence type="predicted"/>
<organism evidence="1 2">
    <name type="scientific">Candidatus Doudnabacteria bacterium RIFCSPHIGHO2_01_FULL_43_23</name>
    <dbReference type="NCBI Taxonomy" id="1817822"/>
    <lineage>
        <taxon>Bacteria</taxon>
        <taxon>Candidatus Doudnaibacteriota</taxon>
    </lineage>
</organism>
<name>A0A1F5NTB9_9BACT</name>
<protein>
    <recommendedName>
        <fullName evidence="3">Ribosomal RNA adenine methylase transferase N-terminal domain-containing protein</fullName>
    </recommendedName>
</protein>
<dbReference type="SUPFAM" id="SSF53335">
    <property type="entry name" value="S-adenosyl-L-methionine-dependent methyltransferases"/>
    <property type="match status" value="1"/>
</dbReference>
<dbReference type="Gene3D" id="1.10.8.100">
    <property type="entry name" value="Ribosomal RNA adenine dimethylase-like, domain 2"/>
    <property type="match status" value="1"/>
</dbReference>
<sequence>MITGPILNPRGGFINDFFKIVKAGFSAKRKKLANNLSAGLKIAKLEALALLEKAKIKIDARAQELSLEDWKNLYDEAQGL</sequence>
<dbReference type="InterPro" id="IPR023165">
    <property type="entry name" value="rRNA_Ade_diMease-like_C"/>
</dbReference>
<dbReference type="STRING" id="1817822.A2826_00730"/>
<evidence type="ECO:0000313" key="2">
    <source>
        <dbReference type="Proteomes" id="UP000177912"/>
    </source>
</evidence>
<gene>
    <name evidence="1" type="ORF">A2826_00730</name>
</gene>
<dbReference type="InterPro" id="IPR029063">
    <property type="entry name" value="SAM-dependent_MTases_sf"/>
</dbReference>
<dbReference type="Proteomes" id="UP000177912">
    <property type="component" value="Unassembled WGS sequence"/>
</dbReference>
<dbReference type="EMBL" id="MFEI01000017">
    <property type="protein sequence ID" value="OGE80878.1"/>
    <property type="molecule type" value="Genomic_DNA"/>
</dbReference>
<evidence type="ECO:0008006" key="3">
    <source>
        <dbReference type="Google" id="ProtNLM"/>
    </source>
</evidence>
<dbReference type="AlphaFoldDB" id="A0A1F5NTB9"/>